<feature type="transmembrane region" description="Helical" evidence="1">
    <location>
        <begin position="180"/>
        <end position="199"/>
    </location>
</feature>
<evidence type="ECO:0000313" key="2">
    <source>
        <dbReference type="EMBL" id="MBO2448224.1"/>
    </source>
</evidence>
<comment type="caution">
    <text evidence="2">The sequence shown here is derived from an EMBL/GenBank/DDBJ whole genome shotgun (WGS) entry which is preliminary data.</text>
</comment>
<feature type="transmembrane region" description="Helical" evidence="1">
    <location>
        <begin position="42"/>
        <end position="65"/>
    </location>
</feature>
<evidence type="ECO:0000256" key="1">
    <source>
        <dbReference type="SAM" id="Phobius"/>
    </source>
</evidence>
<dbReference type="Pfam" id="PF14023">
    <property type="entry name" value="Bestrophin-like"/>
    <property type="match status" value="1"/>
</dbReference>
<protein>
    <submittedName>
        <fullName evidence="2">DUF4239 domain-containing protein</fullName>
    </submittedName>
</protein>
<reference evidence="2" key="1">
    <citation type="submission" date="2021-03" db="EMBL/GenBank/DDBJ databases">
        <authorList>
            <person name="Kanchanasin P."/>
            <person name="Saeng-In P."/>
            <person name="Phongsopitanun W."/>
            <person name="Yuki M."/>
            <person name="Kudo T."/>
            <person name="Ohkuma M."/>
            <person name="Tanasupawat S."/>
        </authorList>
    </citation>
    <scope>NUCLEOTIDE SEQUENCE</scope>
    <source>
        <strain evidence="2">GKU 128</strain>
    </source>
</reference>
<keyword evidence="1" id="KW-1133">Transmembrane helix</keyword>
<evidence type="ECO:0000313" key="3">
    <source>
        <dbReference type="Proteomes" id="UP000669179"/>
    </source>
</evidence>
<gene>
    <name evidence="2" type="ORF">J4573_14060</name>
</gene>
<proteinExistence type="predicted"/>
<sequence length="260" mass="28193">MSTVLAASLILFASGAAAVLLALLSDRFVPLSLRRDLGRYGGMVSVIALGLFTLTVATVVTFAWLDLAAGQRSSSREATALTEVYWYAHSVGGKEGLELQVLLRDYTTQVINAEWPFMASSGELTDRGWNLADRIRLDLEKIEPKPDGPTVRYSAALQSVSDLFIGRREREALVDSRAPALLWVAVVLSALVVVLLPVVRGNPRPATRAVLAFVAAASVAFVIFLLYQLNGPFSGAIKVDPTAFRWAAQGYDDIDAQWKP</sequence>
<keyword evidence="3" id="KW-1185">Reference proteome</keyword>
<dbReference type="AlphaFoldDB" id="A0A939T4H6"/>
<dbReference type="InterPro" id="IPR025333">
    <property type="entry name" value="DUF4239"/>
</dbReference>
<dbReference type="Proteomes" id="UP000669179">
    <property type="component" value="Unassembled WGS sequence"/>
</dbReference>
<accession>A0A939T4H6</accession>
<name>A0A939T4H6_9ACTN</name>
<organism evidence="2 3">
    <name type="scientific">Actinomadura barringtoniae</name>
    <dbReference type="NCBI Taxonomy" id="1427535"/>
    <lineage>
        <taxon>Bacteria</taxon>
        <taxon>Bacillati</taxon>
        <taxon>Actinomycetota</taxon>
        <taxon>Actinomycetes</taxon>
        <taxon>Streptosporangiales</taxon>
        <taxon>Thermomonosporaceae</taxon>
        <taxon>Actinomadura</taxon>
    </lineage>
</organism>
<dbReference type="EMBL" id="JAGEOJ010000005">
    <property type="protein sequence ID" value="MBO2448224.1"/>
    <property type="molecule type" value="Genomic_DNA"/>
</dbReference>
<keyword evidence="1" id="KW-0812">Transmembrane</keyword>
<dbReference type="RefSeq" id="WP_208255870.1">
    <property type="nucleotide sequence ID" value="NZ_JAGEOJ010000005.1"/>
</dbReference>
<feature type="transmembrane region" description="Helical" evidence="1">
    <location>
        <begin position="205"/>
        <end position="227"/>
    </location>
</feature>
<keyword evidence="1" id="KW-0472">Membrane</keyword>